<sequence length="117" mass="13699">MKYNAYKVLEQRIIDGFFTGTDEQIRHGRTILEAPERKLIKKRLGGSREFRTYLLSYAFEGSVYLVYVYPKTGAEGKISLNKRFTDELVDEAVEAIKRNAVYELTVHNGKLHFDWLY</sequence>
<protein>
    <recommendedName>
        <fullName evidence="3">Type II toxin-antitoxin system RelE/ParE family toxin</fullName>
    </recommendedName>
</protein>
<accession>A0ABX7I3J9</accession>
<gene>
    <name evidence="1" type="ORF">HWI92_06870</name>
</gene>
<dbReference type="Proteomes" id="UP000612680">
    <property type="component" value="Chromosome"/>
</dbReference>
<evidence type="ECO:0000313" key="2">
    <source>
        <dbReference type="Proteomes" id="UP000612680"/>
    </source>
</evidence>
<evidence type="ECO:0008006" key="3">
    <source>
        <dbReference type="Google" id="ProtNLM"/>
    </source>
</evidence>
<evidence type="ECO:0000313" key="1">
    <source>
        <dbReference type="EMBL" id="QRR00649.1"/>
    </source>
</evidence>
<proteinExistence type="predicted"/>
<dbReference type="EMBL" id="CP056775">
    <property type="protein sequence ID" value="QRR00649.1"/>
    <property type="molecule type" value="Genomic_DNA"/>
</dbReference>
<name>A0ABX7I3J9_9BACT</name>
<organism evidence="1 2">
    <name type="scientific">Dyadobacter sandarakinus</name>
    <dbReference type="NCBI Taxonomy" id="2747268"/>
    <lineage>
        <taxon>Bacteria</taxon>
        <taxon>Pseudomonadati</taxon>
        <taxon>Bacteroidota</taxon>
        <taxon>Cytophagia</taxon>
        <taxon>Cytophagales</taxon>
        <taxon>Spirosomataceae</taxon>
        <taxon>Dyadobacter</taxon>
    </lineage>
</organism>
<reference evidence="1 2" key="1">
    <citation type="submission" date="2020-06" db="EMBL/GenBank/DDBJ databases">
        <title>Dyadobacter sandarakinus sp. nov., isolated from the soil of the Arctic Yellow River Station.</title>
        <authorList>
            <person name="Zhang Y."/>
            <person name="Peng F."/>
        </authorList>
    </citation>
    <scope>NUCLEOTIDE SEQUENCE [LARGE SCALE GENOMIC DNA]</scope>
    <source>
        <strain evidence="1 2">Q3-56</strain>
    </source>
</reference>
<keyword evidence="2" id="KW-1185">Reference proteome</keyword>
<dbReference type="RefSeq" id="WP_204661946.1">
    <property type="nucleotide sequence ID" value="NZ_CP056775.1"/>
</dbReference>